<evidence type="ECO:0000256" key="1">
    <source>
        <dbReference type="ARBA" id="ARBA00004496"/>
    </source>
</evidence>
<dbReference type="GO" id="GO:0010212">
    <property type="term" value="P:response to ionizing radiation"/>
    <property type="evidence" value="ECO:0007669"/>
    <property type="project" value="Ensembl"/>
</dbReference>
<dbReference type="PANTHER" id="PTHR21331">
    <property type="entry name" value="BRCA1-ASSOCIATED ATM ACTIVATOR 1"/>
    <property type="match status" value="1"/>
</dbReference>
<dbReference type="OMA" id="IQVFTEW"/>
<comment type="similarity">
    <text evidence="3">Belongs to the BRAT1 family.</text>
</comment>
<dbReference type="GeneTree" id="ENSGT00390000017551"/>
<name>A0A8D0E3V0_SALMN</name>
<reference evidence="4" key="1">
    <citation type="submission" date="2025-08" db="UniProtKB">
        <authorList>
            <consortium name="Ensembl"/>
        </authorList>
    </citation>
    <scope>IDENTIFICATION</scope>
</reference>
<dbReference type="PANTHER" id="PTHR21331:SF2">
    <property type="entry name" value="BRCA1-ASSOCIATED ATM ACTIVATOR 1"/>
    <property type="match status" value="1"/>
</dbReference>
<dbReference type="SUPFAM" id="SSF48371">
    <property type="entry name" value="ARM repeat"/>
    <property type="match status" value="1"/>
</dbReference>
<sequence>MDVKCSQLLPSVCVVLADPRHLVSDDTCLEKLLDWFKALTDSGPSLLLLEENPCLIELILAVLRQDEPSAAILSFILRLTGIFAASEKSFQHLQQREVVFAAFGEAGPLSSALWEDTSIRSGWVHGADSMLKHYSAFQFLCNSGALDVVFALQGDCSLFVASGATRLLARLLVLSVQSEPSRLLSAKDCDWPACARMIAARTEEALASRSAARVQHSLKLLTTLFELNQDAWTEVLWQRIAERIEPLLMEEPVPAGRSLVDLFLSMARSSAFSCHEGSLWKLADLALKNLSLAQVGPLALGLLKLKACPEAIHAQSLNVLLLPMDGIFRAAAHSSELPGVLDDPPSNSPSMESLLSSKASCLSLLCQTMAHLEETQRVGCLPLGFSHKPLLCSVVTVLQFCVGLAVPASSLGASLGRILIGSFRVQRVALGLLGALSRWAASVDDDATEQVFGILLEYLRNPDTTPTVLKAAFQATFRWFQESATSSNDMQRHKQFFRDLLPVVQKHMCSPSWEARDSALEFLSLMIKRFRATGQEWVLLELLSVEVLAFTEDLLDDPESYVRASAVAAVGQLAMITSVGTKAFDSTNIRRTKKAAVGARLLEILSTDSEGFSRRAVITVFIDWLREGHPDVLADPERFVSRVIRAVSTDLDWEVKVAGLELAEVFIAQTHGRLGFIQCPYAAESSPASRPAPLRELLHALCRVKLFEFLFGALRDCDRPVARKACVILQGVKSKLCKDSCLGEGGESDADGAGQSAETLGGATCDGMLPAGFSAETACQDPKRLLQALETTDLEGLQRSLDRSSDHLEKSPQSLLQDILSAAGNLEENEADCY</sequence>
<dbReference type="InterPro" id="IPR038904">
    <property type="entry name" value="BRAT1"/>
</dbReference>
<keyword evidence="2" id="KW-0963">Cytoplasm</keyword>
<dbReference type="GO" id="GO:0008428">
    <property type="term" value="F:ribonuclease inhibitor activity"/>
    <property type="evidence" value="ECO:0007669"/>
    <property type="project" value="Ensembl"/>
</dbReference>
<dbReference type="InterPro" id="IPR011989">
    <property type="entry name" value="ARM-like"/>
</dbReference>
<evidence type="ECO:0000256" key="2">
    <source>
        <dbReference type="ARBA" id="ARBA00022490"/>
    </source>
</evidence>
<dbReference type="GO" id="GO:0016477">
    <property type="term" value="P:cell migration"/>
    <property type="evidence" value="ECO:0007669"/>
    <property type="project" value="Ensembl"/>
</dbReference>
<keyword evidence="5" id="KW-1185">Reference proteome</keyword>
<organism evidence="4 5">
    <name type="scientific">Salvator merianae</name>
    <name type="common">Argentine black and white tegu</name>
    <name type="synonym">Tupinambis merianae</name>
    <dbReference type="NCBI Taxonomy" id="96440"/>
    <lineage>
        <taxon>Eukaryota</taxon>
        <taxon>Metazoa</taxon>
        <taxon>Chordata</taxon>
        <taxon>Craniata</taxon>
        <taxon>Vertebrata</taxon>
        <taxon>Euteleostomi</taxon>
        <taxon>Lepidosauria</taxon>
        <taxon>Squamata</taxon>
        <taxon>Bifurcata</taxon>
        <taxon>Unidentata</taxon>
        <taxon>Episquamata</taxon>
        <taxon>Laterata</taxon>
        <taxon>Teiioidea</taxon>
        <taxon>Teiidae</taxon>
        <taxon>Salvator</taxon>
    </lineage>
</organism>
<dbReference type="GO" id="GO:0051646">
    <property type="term" value="P:mitochondrion localization"/>
    <property type="evidence" value="ECO:0007669"/>
    <property type="project" value="Ensembl"/>
</dbReference>
<dbReference type="Gene3D" id="1.25.10.10">
    <property type="entry name" value="Leucine-rich Repeat Variant"/>
    <property type="match status" value="1"/>
</dbReference>
<evidence type="ECO:0000256" key="3">
    <source>
        <dbReference type="ARBA" id="ARBA00061308"/>
    </source>
</evidence>
<reference evidence="4" key="2">
    <citation type="submission" date="2025-09" db="UniProtKB">
        <authorList>
            <consortium name="Ensembl"/>
        </authorList>
    </citation>
    <scope>IDENTIFICATION</scope>
</reference>
<accession>A0A8D0E3V0</accession>
<dbReference type="GO" id="GO:0160234">
    <property type="term" value="P:integrator complex assembly"/>
    <property type="evidence" value="ECO:0007669"/>
    <property type="project" value="Ensembl"/>
</dbReference>
<comment type="subcellular location">
    <subcellularLocation>
        <location evidence="1">Cytoplasm</location>
    </subcellularLocation>
</comment>
<protein>
    <submittedName>
        <fullName evidence="4">BRCA1 associated ATM activator 1</fullName>
    </submittedName>
</protein>
<dbReference type="GO" id="GO:0006974">
    <property type="term" value="P:DNA damage response"/>
    <property type="evidence" value="ECO:0007669"/>
    <property type="project" value="Ensembl"/>
</dbReference>
<dbReference type="GO" id="GO:0006915">
    <property type="term" value="P:apoptotic process"/>
    <property type="evidence" value="ECO:0007669"/>
    <property type="project" value="Ensembl"/>
</dbReference>
<dbReference type="InterPro" id="IPR016024">
    <property type="entry name" value="ARM-type_fold"/>
</dbReference>
<dbReference type="GO" id="GO:0005829">
    <property type="term" value="C:cytosol"/>
    <property type="evidence" value="ECO:0007669"/>
    <property type="project" value="Ensembl"/>
</dbReference>
<dbReference type="GO" id="GO:0006006">
    <property type="term" value="P:glucose metabolic process"/>
    <property type="evidence" value="ECO:0007669"/>
    <property type="project" value="Ensembl"/>
</dbReference>
<dbReference type="GO" id="GO:0005654">
    <property type="term" value="C:nucleoplasm"/>
    <property type="evidence" value="ECO:0007669"/>
    <property type="project" value="Ensembl"/>
</dbReference>
<dbReference type="AlphaFoldDB" id="A0A8D0E3V0"/>
<dbReference type="GO" id="GO:0030307">
    <property type="term" value="P:positive regulation of cell growth"/>
    <property type="evidence" value="ECO:0007669"/>
    <property type="project" value="Ensembl"/>
</dbReference>
<evidence type="ECO:0000313" key="4">
    <source>
        <dbReference type="Ensembl" id="ENSSMRP00000026273.1"/>
    </source>
</evidence>
<dbReference type="Proteomes" id="UP000694421">
    <property type="component" value="Unplaced"/>
</dbReference>
<proteinExistence type="inferred from homology"/>
<dbReference type="Ensembl" id="ENSSMRT00000030726.1">
    <property type="protein sequence ID" value="ENSSMRP00000026273.1"/>
    <property type="gene ID" value="ENSSMRG00000020293.1"/>
</dbReference>
<evidence type="ECO:0000313" key="5">
    <source>
        <dbReference type="Proteomes" id="UP000694421"/>
    </source>
</evidence>
<dbReference type="GO" id="GO:0008283">
    <property type="term" value="P:cell population proliferation"/>
    <property type="evidence" value="ECO:0007669"/>
    <property type="project" value="Ensembl"/>
</dbReference>
<dbReference type="GO" id="GO:0034504">
    <property type="term" value="P:protein localization to nucleus"/>
    <property type="evidence" value="ECO:0007669"/>
    <property type="project" value="Ensembl"/>
</dbReference>